<proteinExistence type="predicted"/>
<dbReference type="AlphaFoldDB" id="A0A366CSX1"/>
<dbReference type="STRING" id="1210090.GCA_001613185_07142"/>
<sequence length="68" mass="7497">MSDIGLTLPEKSVFRLVPKVVEPRQALLFEALAYSADSIDVAYNVMLQLANLVGDTPENLTVRFKSNS</sequence>
<gene>
    <name evidence="1" type="ORF">DFR74_1417</name>
</gene>
<name>A0A366CSX1_9NOCA</name>
<accession>A0A366CSX1</accession>
<organism evidence="1 2">
    <name type="scientific">Nocardia puris</name>
    <dbReference type="NCBI Taxonomy" id="208602"/>
    <lineage>
        <taxon>Bacteria</taxon>
        <taxon>Bacillati</taxon>
        <taxon>Actinomycetota</taxon>
        <taxon>Actinomycetes</taxon>
        <taxon>Mycobacteriales</taxon>
        <taxon>Nocardiaceae</taxon>
        <taxon>Nocardia</taxon>
    </lineage>
</organism>
<dbReference type="EMBL" id="QNRE01000041">
    <property type="protein sequence ID" value="RBO78469.1"/>
    <property type="molecule type" value="Genomic_DNA"/>
</dbReference>
<dbReference type="Proteomes" id="UP000252586">
    <property type="component" value="Unassembled WGS sequence"/>
</dbReference>
<keyword evidence="2" id="KW-1185">Reference proteome</keyword>
<evidence type="ECO:0000313" key="1">
    <source>
        <dbReference type="EMBL" id="RBO78469.1"/>
    </source>
</evidence>
<evidence type="ECO:0000313" key="2">
    <source>
        <dbReference type="Proteomes" id="UP000252586"/>
    </source>
</evidence>
<protein>
    <submittedName>
        <fullName evidence="1">Uncharacterized protein</fullName>
    </submittedName>
</protein>
<reference evidence="1 2" key="1">
    <citation type="submission" date="2018-06" db="EMBL/GenBank/DDBJ databases">
        <title>Genomic Encyclopedia of Type Strains, Phase IV (KMG-IV): sequencing the most valuable type-strain genomes for metagenomic binning, comparative biology and taxonomic classification.</title>
        <authorList>
            <person name="Goeker M."/>
        </authorList>
    </citation>
    <scope>NUCLEOTIDE SEQUENCE [LARGE SCALE GENOMIC DNA]</scope>
    <source>
        <strain evidence="1 2">DSM 44599</strain>
    </source>
</reference>
<dbReference type="RefSeq" id="WP_147266052.1">
    <property type="nucleotide sequence ID" value="NZ_QNRE01000041.1"/>
</dbReference>
<comment type="caution">
    <text evidence="1">The sequence shown here is derived from an EMBL/GenBank/DDBJ whole genome shotgun (WGS) entry which is preliminary data.</text>
</comment>